<dbReference type="OrthoDB" id="5959946at2759"/>
<evidence type="ECO:0000313" key="4">
    <source>
        <dbReference type="EMBL" id="CAB4045428.1"/>
    </source>
</evidence>
<dbReference type="InterPro" id="IPR004269">
    <property type="entry name" value="Folate_rcpt"/>
</dbReference>
<evidence type="ECO:0000256" key="3">
    <source>
        <dbReference type="ARBA" id="ARBA00023157"/>
    </source>
</evidence>
<sequence>VPVCASECDAWYEACKSDRICVENVLEDYNQTENYVKKCPGGIHKCVNYTTMYGSGENLCNKMWGSSYKYVKKNGNNCMKFWFTPGSENPNADVLKEVVGSAPVSVLSSQLLLAVVYAVMV</sequence>
<gene>
    <name evidence="4" type="ORF">PACLA_8A009447</name>
</gene>
<protein>
    <submittedName>
        <fullName evidence="4">Uncharacterized protein</fullName>
    </submittedName>
</protein>
<evidence type="ECO:0000256" key="2">
    <source>
        <dbReference type="ARBA" id="ARBA00022729"/>
    </source>
</evidence>
<comment type="similarity">
    <text evidence="1">Belongs to the folate receptor family.</text>
</comment>
<dbReference type="InterPro" id="IPR018143">
    <property type="entry name" value="Folate_rcpt-like"/>
</dbReference>
<keyword evidence="3" id="KW-1015">Disulfide bond</keyword>
<proteinExistence type="inferred from homology"/>
<organism evidence="4 5">
    <name type="scientific">Paramuricea clavata</name>
    <name type="common">Red gorgonian</name>
    <name type="synonym">Violescent sea-whip</name>
    <dbReference type="NCBI Taxonomy" id="317549"/>
    <lineage>
        <taxon>Eukaryota</taxon>
        <taxon>Metazoa</taxon>
        <taxon>Cnidaria</taxon>
        <taxon>Anthozoa</taxon>
        <taxon>Octocorallia</taxon>
        <taxon>Malacalcyonacea</taxon>
        <taxon>Plexauridae</taxon>
        <taxon>Paramuricea</taxon>
    </lineage>
</organism>
<dbReference type="EMBL" id="CACRXK020039423">
    <property type="protein sequence ID" value="CAB4045428.1"/>
    <property type="molecule type" value="Genomic_DNA"/>
</dbReference>
<dbReference type="GO" id="GO:0038023">
    <property type="term" value="F:signaling receptor activity"/>
    <property type="evidence" value="ECO:0007669"/>
    <property type="project" value="TreeGrafter"/>
</dbReference>
<name>A0A6S7KMK4_PARCT</name>
<keyword evidence="5" id="KW-1185">Reference proteome</keyword>
<dbReference type="AlphaFoldDB" id="A0A6S7KMK4"/>
<dbReference type="PANTHER" id="PTHR10517:SF14">
    <property type="entry name" value="FOLATE RECEPTOR 1-RELATED"/>
    <property type="match status" value="1"/>
</dbReference>
<feature type="non-terminal residue" evidence="4">
    <location>
        <position position="1"/>
    </location>
</feature>
<dbReference type="PANTHER" id="PTHR10517">
    <property type="entry name" value="FOLATE RECEPTOR"/>
    <property type="match status" value="1"/>
</dbReference>
<evidence type="ECO:0000313" key="5">
    <source>
        <dbReference type="Proteomes" id="UP001152795"/>
    </source>
</evidence>
<dbReference type="Pfam" id="PF03024">
    <property type="entry name" value="Folate_rec"/>
    <property type="match status" value="1"/>
</dbReference>
<reference evidence="4" key="1">
    <citation type="submission" date="2020-04" db="EMBL/GenBank/DDBJ databases">
        <authorList>
            <person name="Alioto T."/>
            <person name="Alioto T."/>
            <person name="Gomez Garrido J."/>
        </authorList>
    </citation>
    <scope>NUCLEOTIDE SEQUENCE</scope>
    <source>
        <strain evidence="4">A484AB</strain>
    </source>
</reference>
<accession>A0A6S7KMK4</accession>
<evidence type="ECO:0000256" key="1">
    <source>
        <dbReference type="ARBA" id="ARBA00007932"/>
    </source>
</evidence>
<keyword evidence="2" id="KW-0732">Signal</keyword>
<feature type="non-terminal residue" evidence="4">
    <location>
        <position position="121"/>
    </location>
</feature>
<dbReference type="GO" id="GO:0009897">
    <property type="term" value="C:external side of plasma membrane"/>
    <property type="evidence" value="ECO:0007669"/>
    <property type="project" value="TreeGrafter"/>
</dbReference>
<comment type="caution">
    <text evidence="4">The sequence shown here is derived from an EMBL/GenBank/DDBJ whole genome shotgun (WGS) entry which is preliminary data.</text>
</comment>
<dbReference type="Proteomes" id="UP001152795">
    <property type="component" value="Unassembled WGS sequence"/>
</dbReference>